<feature type="transmembrane region" description="Helical" evidence="1">
    <location>
        <begin position="59"/>
        <end position="80"/>
    </location>
</feature>
<name>A0A5B7E112_PORTR</name>
<dbReference type="EMBL" id="VSRR010001788">
    <property type="protein sequence ID" value="MPC27682.1"/>
    <property type="molecule type" value="Genomic_DNA"/>
</dbReference>
<keyword evidence="1" id="KW-1133">Transmembrane helix</keyword>
<comment type="caution">
    <text evidence="2">The sequence shown here is derived from an EMBL/GenBank/DDBJ whole genome shotgun (WGS) entry which is preliminary data.</text>
</comment>
<protein>
    <submittedName>
        <fullName evidence="2">Uncharacterized protein</fullName>
    </submittedName>
</protein>
<dbReference type="AlphaFoldDB" id="A0A5B7E112"/>
<evidence type="ECO:0000313" key="2">
    <source>
        <dbReference type="EMBL" id="MPC27682.1"/>
    </source>
</evidence>
<reference evidence="2 3" key="1">
    <citation type="submission" date="2019-05" db="EMBL/GenBank/DDBJ databases">
        <title>Another draft genome of Portunus trituberculatus and its Hox gene families provides insights of decapod evolution.</title>
        <authorList>
            <person name="Jeong J.-H."/>
            <person name="Song I."/>
            <person name="Kim S."/>
            <person name="Choi T."/>
            <person name="Kim D."/>
            <person name="Ryu S."/>
            <person name="Kim W."/>
        </authorList>
    </citation>
    <scope>NUCLEOTIDE SEQUENCE [LARGE SCALE GENOMIC DNA]</scope>
    <source>
        <tissue evidence="2">Muscle</tissue>
    </source>
</reference>
<dbReference type="Proteomes" id="UP000324222">
    <property type="component" value="Unassembled WGS sequence"/>
</dbReference>
<evidence type="ECO:0000313" key="3">
    <source>
        <dbReference type="Proteomes" id="UP000324222"/>
    </source>
</evidence>
<keyword evidence="3" id="KW-1185">Reference proteome</keyword>
<proteinExistence type="predicted"/>
<gene>
    <name evidence="2" type="ORF">E2C01_020861</name>
</gene>
<accession>A0A5B7E112</accession>
<evidence type="ECO:0000256" key="1">
    <source>
        <dbReference type="SAM" id="Phobius"/>
    </source>
</evidence>
<organism evidence="2 3">
    <name type="scientific">Portunus trituberculatus</name>
    <name type="common">Swimming crab</name>
    <name type="synonym">Neptunus trituberculatus</name>
    <dbReference type="NCBI Taxonomy" id="210409"/>
    <lineage>
        <taxon>Eukaryota</taxon>
        <taxon>Metazoa</taxon>
        <taxon>Ecdysozoa</taxon>
        <taxon>Arthropoda</taxon>
        <taxon>Crustacea</taxon>
        <taxon>Multicrustacea</taxon>
        <taxon>Malacostraca</taxon>
        <taxon>Eumalacostraca</taxon>
        <taxon>Eucarida</taxon>
        <taxon>Decapoda</taxon>
        <taxon>Pleocyemata</taxon>
        <taxon>Brachyura</taxon>
        <taxon>Eubrachyura</taxon>
        <taxon>Portunoidea</taxon>
        <taxon>Portunidae</taxon>
        <taxon>Portuninae</taxon>
        <taxon>Portunus</taxon>
    </lineage>
</organism>
<keyword evidence="1" id="KW-0472">Membrane</keyword>
<keyword evidence="1" id="KW-0812">Transmembrane</keyword>
<sequence length="120" mass="13410">MLRLVYPFLPPEHLQWRQGRRRRHCDGGGGDGGGEMAAGCAWCVFLRSTLRMKLMRQDVLCRLCLSTLILMWAGVVFGVVRLPTTVRGANCACAEPNAYKQKFIDKTKLPASDRDSIPSN</sequence>